<dbReference type="InterPro" id="IPR005706">
    <property type="entry name" value="Ribosomal_uS2_bac/mit/plastid"/>
</dbReference>
<dbReference type="PANTHER" id="PTHR12534:SF0">
    <property type="entry name" value="SMALL RIBOSOMAL SUBUNIT PROTEIN US2M"/>
    <property type="match status" value="1"/>
</dbReference>
<dbReference type="CDD" id="cd01425">
    <property type="entry name" value="RPS2"/>
    <property type="match status" value="1"/>
</dbReference>
<keyword evidence="3 5" id="KW-0687">Ribonucleoprotein</keyword>
<dbReference type="HAMAP" id="MF_00291_B">
    <property type="entry name" value="Ribosomal_uS2_B"/>
    <property type="match status" value="1"/>
</dbReference>
<dbReference type="RefSeq" id="WP_083561246.1">
    <property type="nucleotide sequence ID" value="NZ_AQQV01000002.1"/>
</dbReference>
<dbReference type="InterPro" id="IPR018130">
    <property type="entry name" value="Ribosomal_uS2_CS"/>
</dbReference>
<dbReference type="GO" id="GO:0006412">
    <property type="term" value="P:translation"/>
    <property type="evidence" value="ECO:0007669"/>
    <property type="project" value="UniProtKB-UniRule"/>
</dbReference>
<accession>A0A1Y1SDJ7</accession>
<feature type="region of interest" description="Disordered" evidence="7">
    <location>
        <begin position="228"/>
        <end position="262"/>
    </location>
</feature>
<dbReference type="PROSITE" id="PS00963">
    <property type="entry name" value="RIBOSOMAL_S2_2"/>
    <property type="match status" value="1"/>
</dbReference>
<keyword evidence="2 5" id="KW-0689">Ribosomal protein</keyword>
<dbReference type="Gene3D" id="1.10.287.610">
    <property type="entry name" value="Helix hairpin bin"/>
    <property type="match status" value="1"/>
</dbReference>
<dbReference type="EMBL" id="AQQV01000002">
    <property type="protein sequence ID" value="ORE87039.1"/>
    <property type="molecule type" value="Genomic_DNA"/>
</dbReference>
<dbReference type="PANTHER" id="PTHR12534">
    <property type="entry name" value="30S RIBOSOMAL PROTEIN S2 PROKARYOTIC AND ORGANELLAR"/>
    <property type="match status" value="1"/>
</dbReference>
<comment type="similarity">
    <text evidence="1 5 6">Belongs to the universal ribosomal protein uS2 family.</text>
</comment>
<proteinExistence type="inferred from homology"/>
<dbReference type="InterPro" id="IPR001865">
    <property type="entry name" value="Ribosomal_uS2"/>
</dbReference>
<evidence type="ECO:0000256" key="1">
    <source>
        <dbReference type="ARBA" id="ARBA00006242"/>
    </source>
</evidence>
<dbReference type="InterPro" id="IPR023591">
    <property type="entry name" value="Ribosomal_uS2_flav_dom_sf"/>
</dbReference>
<dbReference type="OrthoDB" id="9808036at2"/>
<dbReference type="STRING" id="1317117.ATO7_08367"/>
<protein>
    <recommendedName>
        <fullName evidence="4 5">Small ribosomal subunit protein uS2</fullName>
    </recommendedName>
</protein>
<evidence type="ECO:0000256" key="4">
    <source>
        <dbReference type="ARBA" id="ARBA00035256"/>
    </source>
</evidence>
<feature type="compositionally biased region" description="Low complexity" evidence="7">
    <location>
        <begin position="239"/>
        <end position="262"/>
    </location>
</feature>
<name>A0A1Y1SDJ7_9GAMM</name>
<dbReference type="NCBIfam" id="TIGR01011">
    <property type="entry name" value="rpsB_bact"/>
    <property type="match status" value="1"/>
</dbReference>
<dbReference type="PROSITE" id="PS00962">
    <property type="entry name" value="RIBOSOMAL_S2_1"/>
    <property type="match status" value="1"/>
</dbReference>
<dbReference type="Proteomes" id="UP000192342">
    <property type="component" value="Unassembled WGS sequence"/>
</dbReference>
<sequence>MTQVTMRQLLEAGAHFGHRTRYWNPQMAPYIFGARNRIHIINLEHTLPMLKDAYNHASRIAANGGRIMFVGTKRSAQDVVRKEAERCDMPFVNHRWLGGMLTNFKTVKQSIKRMEELEEQIKDAAKYKFSKKESLMMQREYDKLNRSLQGIRNMTSLPDALFIIDVGYESIAVKEARKLGIPIIAVVDTNNSPKNVDSIIPGNDDATRAISVYAAAIADAVLAGRGSVTTARKPKEEAPAAAEPAAPATEAATETPASEESK</sequence>
<dbReference type="Pfam" id="PF00318">
    <property type="entry name" value="Ribosomal_S2"/>
    <property type="match status" value="1"/>
</dbReference>
<evidence type="ECO:0000313" key="8">
    <source>
        <dbReference type="EMBL" id="ORE87039.1"/>
    </source>
</evidence>
<reference evidence="8 9" key="1">
    <citation type="submission" date="2013-04" db="EMBL/GenBank/DDBJ databases">
        <title>Oceanococcus atlanticus 22II-S10r2 Genome Sequencing.</title>
        <authorList>
            <person name="Lai Q."/>
            <person name="Li G."/>
            <person name="Shao Z."/>
        </authorList>
    </citation>
    <scope>NUCLEOTIDE SEQUENCE [LARGE SCALE GENOMIC DNA]</scope>
    <source>
        <strain evidence="8 9">22II-S10r2</strain>
    </source>
</reference>
<dbReference type="GO" id="GO:0022627">
    <property type="term" value="C:cytosolic small ribosomal subunit"/>
    <property type="evidence" value="ECO:0007669"/>
    <property type="project" value="TreeGrafter"/>
</dbReference>
<evidence type="ECO:0000256" key="3">
    <source>
        <dbReference type="ARBA" id="ARBA00023274"/>
    </source>
</evidence>
<evidence type="ECO:0000313" key="9">
    <source>
        <dbReference type="Proteomes" id="UP000192342"/>
    </source>
</evidence>
<keyword evidence="9" id="KW-1185">Reference proteome</keyword>
<dbReference type="AlphaFoldDB" id="A0A1Y1SDJ7"/>
<dbReference type="FunFam" id="1.10.287.610:FF:000001">
    <property type="entry name" value="30S ribosomal protein S2"/>
    <property type="match status" value="1"/>
</dbReference>
<organism evidence="8 9">
    <name type="scientific">Oceanococcus atlanticus</name>
    <dbReference type="NCBI Taxonomy" id="1317117"/>
    <lineage>
        <taxon>Bacteria</taxon>
        <taxon>Pseudomonadati</taxon>
        <taxon>Pseudomonadota</taxon>
        <taxon>Gammaproteobacteria</taxon>
        <taxon>Chromatiales</taxon>
        <taxon>Oceanococcaceae</taxon>
        <taxon>Oceanococcus</taxon>
    </lineage>
</organism>
<dbReference type="SUPFAM" id="SSF52313">
    <property type="entry name" value="Ribosomal protein S2"/>
    <property type="match status" value="1"/>
</dbReference>
<dbReference type="PRINTS" id="PR00395">
    <property type="entry name" value="RIBOSOMALS2"/>
</dbReference>
<comment type="caution">
    <text evidence="8">The sequence shown here is derived from an EMBL/GenBank/DDBJ whole genome shotgun (WGS) entry which is preliminary data.</text>
</comment>
<evidence type="ECO:0000256" key="5">
    <source>
        <dbReference type="HAMAP-Rule" id="MF_00291"/>
    </source>
</evidence>
<dbReference type="Gene3D" id="3.40.50.10490">
    <property type="entry name" value="Glucose-6-phosphate isomerase like protein, domain 1"/>
    <property type="match status" value="1"/>
</dbReference>
<evidence type="ECO:0000256" key="6">
    <source>
        <dbReference type="RuleBase" id="RU003631"/>
    </source>
</evidence>
<gene>
    <name evidence="5 8" type="primary">rpsB</name>
    <name evidence="8" type="ORF">ATO7_08367</name>
</gene>
<dbReference type="GO" id="GO:0003735">
    <property type="term" value="F:structural constituent of ribosome"/>
    <property type="evidence" value="ECO:0007669"/>
    <property type="project" value="InterPro"/>
</dbReference>
<evidence type="ECO:0000256" key="2">
    <source>
        <dbReference type="ARBA" id="ARBA00022980"/>
    </source>
</evidence>
<evidence type="ECO:0000256" key="7">
    <source>
        <dbReference type="SAM" id="MobiDB-lite"/>
    </source>
</evidence>